<dbReference type="InterPro" id="IPR005312">
    <property type="entry name" value="DUF1759"/>
</dbReference>
<sequence>MSTTDEIEKRSASVAESLVDAHLIVDDYRDTFNSIETKIEKMSSEDGRRDEEKQKLDEFRGSTDGTTEMEVDPVRILSTVSKLERKLSLSIESAKARIIALNRTLPSNIIPSTGDTPTIPFHSTSNNGVESTSNTPPPTSSVEIQALTAKLVELEAKLTTSNALPSHQPNIVLPPITLETFDGNDITKWPAYKYQLDQLILNQPRFTEVEKAFYVRSSLKGTAHSLISSIPTNKDFLPKMIKRLETEYGRPNLTQAKLLQTLLRIRSKSPELTDQVDCVRAMINIVHSISDDCGLDGIVTQQQIADRIHPRFIPVIWRDRHLTLLESLQSIEETLRIELEDVTMIKAISDTPQYQKPVVEYNSYDTVSKPKSSVKDSPIPNPKVPKGPTCVFCGLHAISGLCTIVKSAKDRKEILRKENLCFRCLSSEHPTAGCSRKCTQCEGEHHRSVCEKQSKAVVNTVSLQQPERLLATTASVADPSSNSSISVNTQTSYTHQSERLFTVDTQIANPAVDNSVTASILLDHGAQANLITRDLADRLSLVPFDQRELTISGFNDDPVQSSTYDIVKLDVVTDRDHFPIEAVVLDKSPLSSIHNQPLDSADLDVVNASLGYVPDHLTKHTVTQSELLLSVGDTLEMLENSKVTKLPSGFHLIKSSLGPFVVGKTRTRIKRIDPLVSALTSNPHETRPNVHTPSPSSNHSLDLLPIAITSVTIHPIKNVHSLSLCPPEDSTVNAHCNSNFNNDSPESSVLQPLAGSLEVPSIVANSKKVDEDRKTLPSIPQYRIVSIDRPVTELPPIPIDHSTPSVVDYMSTPFIVKALNANISPHRFVSPHSDPFALTTPVVPSLVHHPTIPPSFFANSEHSHPSNSDFRSIHYLSHSMVQLTYSHTNDPPMFHFAEIHRNLKHYSDHVNPHHNNFPPYDSFIVLISLHRFNCHPVIVNSFVHSCVVRCLSFSHHWMVLSSVVDSSKGLSLLRLLSIPHRDPPYLSPIHSAPPECIDFHRIRYPNTI</sequence>
<dbReference type="AlphaFoldDB" id="A0A2A6D1Q8"/>
<accession>A0A8R1Z4P2</accession>
<feature type="compositionally biased region" description="Basic and acidic residues" evidence="1">
    <location>
        <begin position="41"/>
        <end position="61"/>
    </location>
</feature>
<feature type="region of interest" description="Disordered" evidence="1">
    <location>
        <begin position="41"/>
        <end position="67"/>
    </location>
</feature>
<organism evidence="2 3">
    <name type="scientific">Pristionchus pacificus</name>
    <name type="common">Parasitic nematode worm</name>
    <dbReference type="NCBI Taxonomy" id="54126"/>
    <lineage>
        <taxon>Eukaryota</taxon>
        <taxon>Metazoa</taxon>
        <taxon>Ecdysozoa</taxon>
        <taxon>Nematoda</taxon>
        <taxon>Chromadorea</taxon>
        <taxon>Rhabditida</taxon>
        <taxon>Rhabditina</taxon>
        <taxon>Diplogasteromorpha</taxon>
        <taxon>Diplogasteroidea</taxon>
        <taxon>Neodiplogasteridae</taxon>
        <taxon>Pristionchus</taxon>
    </lineage>
</organism>
<name>A0A2A6D1Q8_PRIPA</name>
<dbReference type="PANTHER" id="PTHR22955">
    <property type="entry name" value="RETROTRANSPOSON"/>
    <property type="match status" value="1"/>
</dbReference>
<evidence type="ECO:0000256" key="1">
    <source>
        <dbReference type="SAM" id="MobiDB-lite"/>
    </source>
</evidence>
<dbReference type="EnsemblMetazoa" id="PPA46018.1">
    <property type="protein sequence ID" value="PPA46018.1"/>
    <property type="gene ID" value="WBGene00284387"/>
</dbReference>
<evidence type="ECO:0000313" key="3">
    <source>
        <dbReference type="Proteomes" id="UP000005239"/>
    </source>
</evidence>
<reference evidence="3" key="1">
    <citation type="journal article" date="2008" name="Nat. Genet.">
        <title>The Pristionchus pacificus genome provides a unique perspective on nematode lifestyle and parasitism.</title>
        <authorList>
            <person name="Dieterich C."/>
            <person name="Clifton S.W."/>
            <person name="Schuster L.N."/>
            <person name="Chinwalla A."/>
            <person name="Delehaunty K."/>
            <person name="Dinkelacker I."/>
            <person name="Fulton L."/>
            <person name="Fulton R."/>
            <person name="Godfrey J."/>
            <person name="Minx P."/>
            <person name="Mitreva M."/>
            <person name="Roeseler W."/>
            <person name="Tian H."/>
            <person name="Witte H."/>
            <person name="Yang S.P."/>
            <person name="Wilson R.K."/>
            <person name="Sommer R.J."/>
        </authorList>
    </citation>
    <scope>NUCLEOTIDE SEQUENCE [LARGE SCALE GENOMIC DNA]</scope>
    <source>
        <strain evidence="3">PS312</strain>
    </source>
</reference>
<dbReference type="PANTHER" id="PTHR22955:SF66">
    <property type="entry name" value="INTEGRASE CATALYTIC DOMAIN-CONTAINING PROTEIN"/>
    <property type="match status" value="1"/>
</dbReference>
<evidence type="ECO:0000313" key="2">
    <source>
        <dbReference type="EnsemblMetazoa" id="PPA46018.1"/>
    </source>
</evidence>
<proteinExistence type="predicted"/>
<dbReference type="InterPro" id="IPR021109">
    <property type="entry name" value="Peptidase_aspartic_dom_sf"/>
</dbReference>
<dbReference type="OrthoDB" id="5868234at2759"/>
<dbReference type="Proteomes" id="UP000005239">
    <property type="component" value="Unassembled WGS sequence"/>
</dbReference>
<dbReference type="Pfam" id="PF03564">
    <property type="entry name" value="DUF1759"/>
    <property type="match status" value="1"/>
</dbReference>
<dbReference type="CDD" id="cd00303">
    <property type="entry name" value="retropepsin_like"/>
    <property type="match status" value="1"/>
</dbReference>
<keyword evidence="3" id="KW-1185">Reference proteome</keyword>
<protein>
    <submittedName>
        <fullName evidence="2">Uncharacterized protein</fullName>
    </submittedName>
</protein>
<gene>
    <name evidence="2" type="primary">WBGene00284387</name>
</gene>
<feature type="region of interest" description="Disordered" evidence="1">
    <location>
        <begin position="679"/>
        <end position="698"/>
    </location>
</feature>
<reference evidence="2" key="2">
    <citation type="submission" date="2022-06" db="UniProtKB">
        <authorList>
            <consortium name="EnsemblMetazoa"/>
        </authorList>
    </citation>
    <scope>IDENTIFICATION</scope>
    <source>
        <strain evidence="2">PS312</strain>
    </source>
</reference>
<dbReference type="Gene3D" id="2.40.70.10">
    <property type="entry name" value="Acid Proteases"/>
    <property type="match status" value="1"/>
</dbReference>
<accession>A0A2A6D1Q8</accession>